<evidence type="ECO:0000313" key="2">
    <source>
        <dbReference type="EMBL" id="GAO29309.1"/>
    </source>
</evidence>
<accession>A0A0E9LVM6</accession>
<reference evidence="2 3" key="1">
    <citation type="journal article" date="2015" name="Microbes Environ.">
        <title>Distribution and evolution of nitrogen fixation genes in the phylum bacteroidetes.</title>
        <authorList>
            <person name="Inoue J."/>
            <person name="Oshima K."/>
            <person name="Suda W."/>
            <person name="Sakamoto M."/>
            <person name="Iino T."/>
            <person name="Noda S."/>
            <person name="Hongoh Y."/>
            <person name="Hattori M."/>
            <person name="Ohkuma M."/>
        </authorList>
    </citation>
    <scope>NUCLEOTIDE SEQUENCE [LARGE SCALE GENOMIC DNA]</scope>
    <source>
        <strain evidence="2">JCM 15548</strain>
    </source>
</reference>
<dbReference type="STRING" id="1236989.JCM15548_11483"/>
<sequence length="157" mass="18234">MKCFKIFLYIVVALLWLLPASCTQDQICLSNQHAVQTGFYSGRSSVDKDTMLQNSSVFGVHPQRDSIYATETFQTMFLPLSFDQDTTIFVIDNNSLRDTLWFSHSKEMAYISRECGFTFNFTIDSVWFTRVFVDSVAIDVKEVNYSENFENVKIYIY</sequence>
<feature type="signal peptide" evidence="1">
    <location>
        <begin position="1"/>
        <end position="25"/>
    </location>
</feature>
<dbReference type="OrthoDB" id="663527at2"/>
<dbReference type="InterPro" id="IPR045607">
    <property type="entry name" value="DUF6452"/>
</dbReference>
<dbReference type="AlphaFoldDB" id="A0A0E9LVM6"/>
<dbReference type="EMBL" id="BAZW01000008">
    <property type="protein sequence ID" value="GAO29309.1"/>
    <property type="molecule type" value="Genomic_DNA"/>
</dbReference>
<protein>
    <recommendedName>
        <fullName evidence="4">Lipoprotein</fullName>
    </recommendedName>
</protein>
<dbReference type="Pfam" id="PF20050">
    <property type="entry name" value="DUF6452"/>
    <property type="match status" value="1"/>
</dbReference>
<gene>
    <name evidence="2" type="ORF">JCM15548_11483</name>
</gene>
<evidence type="ECO:0000313" key="3">
    <source>
        <dbReference type="Proteomes" id="UP000032900"/>
    </source>
</evidence>
<proteinExistence type="predicted"/>
<comment type="caution">
    <text evidence="2">The sequence shown here is derived from an EMBL/GenBank/DDBJ whole genome shotgun (WGS) entry which is preliminary data.</text>
</comment>
<dbReference type="RefSeq" id="WP_157482463.1">
    <property type="nucleotide sequence ID" value="NZ_BAZW01000008.1"/>
</dbReference>
<feature type="chain" id="PRO_5002428712" description="Lipoprotein" evidence="1">
    <location>
        <begin position="26"/>
        <end position="157"/>
    </location>
</feature>
<keyword evidence="1" id="KW-0732">Signal</keyword>
<evidence type="ECO:0008006" key="4">
    <source>
        <dbReference type="Google" id="ProtNLM"/>
    </source>
</evidence>
<dbReference type="Proteomes" id="UP000032900">
    <property type="component" value="Unassembled WGS sequence"/>
</dbReference>
<keyword evidence="3" id="KW-1185">Reference proteome</keyword>
<evidence type="ECO:0000256" key="1">
    <source>
        <dbReference type="SAM" id="SignalP"/>
    </source>
</evidence>
<name>A0A0E9LVM6_9BACT</name>
<organism evidence="2 3">
    <name type="scientific">Geofilum rubicundum JCM 15548</name>
    <dbReference type="NCBI Taxonomy" id="1236989"/>
    <lineage>
        <taxon>Bacteria</taxon>
        <taxon>Pseudomonadati</taxon>
        <taxon>Bacteroidota</taxon>
        <taxon>Bacteroidia</taxon>
        <taxon>Marinilabiliales</taxon>
        <taxon>Marinilabiliaceae</taxon>
        <taxon>Geofilum</taxon>
    </lineage>
</organism>